<reference evidence="1 2" key="1">
    <citation type="submission" date="2024-10" db="EMBL/GenBank/DDBJ databases">
        <authorList>
            <person name="Kim D."/>
        </authorList>
    </citation>
    <scope>NUCLEOTIDE SEQUENCE [LARGE SCALE GENOMIC DNA]</scope>
    <source>
        <strain evidence="1">Taebaek</strain>
    </source>
</reference>
<organism evidence="1 2">
    <name type="scientific">Heterodera schachtii</name>
    <name type="common">Sugarbeet cyst nematode worm</name>
    <name type="synonym">Tylenchus schachtii</name>
    <dbReference type="NCBI Taxonomy" id="97005"/>
    <lineage>
        <taxon>Eukaryota</taxon>
        <taxon>Metazoa</taxon>
        <taxon>Ecdysozoa</taxon>
        <taxon>Nematoda</taxon>
        <taxon>Chromadorea</taxon>
        <taxon>Rhabditida</taxon>
        <taxon>Tylenchina</taxon>
        <taxon>Tylenchomorpha</taxon>
        <taxon>Tylenchoidea</taxon>
        <taxon>Heteroderidae</taxon>
        <taxon>Heteroderinae</taxon>
        <taxon>Heterodera</taxon>
    </lineage>
</organism>
<keyword evidence="2" id="KW-1185">Reference proteome</keyword>
<gene>
    <name evidence="1" type="ORF">niasHS_016164</name>
</gene>
<evidence type="ECO:0000313" key="1">
    <source>
        <dbReference type="EMBL" id="KAL3070337.1"/>
    </source>
</evidence>
<evidence type="ECO:0000313" key="2">
    <source>
        <dbReference type="Proteomes" id="UP001620645"/>
    </source>
</evidence>
<name>A0ABD2HXV2_HETSC</name>
<sequence>MELTPKSDKNSEKEKLKKFKLAELQFEEFGFTCNGLTKMYRAILLDGWNAVLDESLLPLFNQKMNMAETADSERFRHLRGLLFGRFLENGRCDVILAQAKDHLNEFLFDVLDVNGDNSLPNEDEAEIMRQIERLEEEIIHLRAILQT</sequence>
<dbReference type="Proteomes" id="UP001620645">
    <property type="component" value="Unassembled WGS sequence"/>
</dbReference>
<protein>
    <recommendedName>
        <fullName evidence="3">EF-hand domain-containing protein</fullName>
    </recommendedName>
</protein>
<accession>A0ABD2HXV2</accession>
<proteinExistence type="predicted"/>
<evidence type="ECO:0008006" key="3">
    <source>
        <dbReference type="Google" id="ProtNLM"/>
    </source>
</evidence>
<dbReference type="AlphaFoldDB" id="A0ABD2HXV2"/>
<comment type="caution">
    <text evidence="1">The sequence shown here is derived from an EMBL/GenBank/DDBJ whole genome shotgun (WGS) entry which is preliminary data.</text>
</comment>
<dbReference type="EMBL" id="JBICCN010000411">
    <property type="protein sequence ID" value="KAL3070337.1"/>
    <property type="molecule type" value="Genomic_DNA"/>
</dbReference>